<geneLocation type="plasmid" evidence="11 12">
    <name>EAL2_808p</name>
</geneLocation>
<dbReference type="RefSeq" id="WP_025434457.1">
    <property type="nucleotide sequence ID" value="NZ_CP007452.1"/>
</dbReference>
<dbReference type="KEGG" id="eac:EAL2_c07420"/>
<dbReference type="OrthoDB" id="9811278at2"/>
<dbReference type="Pfam" id="PF01548">
    <property type="entry name" value="DEDD_Tnp_IS110"/>
    <property type="match status" value="1"/>
</dbReference>
<protein>
    <submittedName>
        <fullName evidence="11">Uncharacterized protein</fullName>
    </submittedName>
</protein>
<dbReference type="InterPro" id="IPR002525">
    <property type="entry name" value="Transp_IS110-like_N"/>
</dbReference>
<dbReference type="KEGG" id="eac:EAL2_c10600"/>
<dbReference type="KEGG" id="eac:EAL2_c03230"/>
<feature type="domain" description="Transposase IS110-like N-terminal" evidence="1">
    <location>
        <begin position="10"/>
        <end position="168"/>
    </location>
</feature>
<dbReference type="PANTHER" id="PTHR33055:SF13">
    <property type="entry name" value="TRANSPOSASE"/>
    <property type="match status" value="1"/>
</dbReference>
<dbReference type="EMBL" id="CP007452">
    <property type="protein sequence ID" value="AHM55626.1"/>
    <property type="molecule type" value="Genomic_DNA"/>
</dbReference>
<dbReference type="KEGG" id="eac:EAL2_c00430"/>
<dbReference type="EMBL" id="CP007452">
    <property type="protein sequence ID" value="AHM55405.1"/>
    <property type="molecule type" value="Genomic_DNA"/>
</dbReference>
<dbReference type="EMBL" id="CP007452">
    <property type="protein sequence ID" value="AHM56358.1"/>
    <property type="molecule type" value="Genomic_DNA"/>
</dbReference>
<evidence type="ECO:0000313" key="4">
    <source>
        <dbReference type="EMBL" id="AHM55626.1"/>
    </source>
</evidence>
<reference evidence="11 12" key="1">
    <citation type="journal article" date="2014" name="Genome Announc.">
        <title>Complete Genome Sequence of Amino Acid-Utilizing Eubacterium acidaminophilum al-2 (DSM 3953).</title>
        <authorList>
            <person name="Poehlein A."/>
            <person name="Andreesen J.R."/>
            <person name="Daniel R."/>
        </authorList>
    </citation>
    <scope>NUCLEOTIDE SEQUENCE [LARGE SCALE GENOMIC DNA]</scope>
    <source>
        <strain evidence="11 12">DSM 3953</strain>
        <plasmid evidence="11">EAL2_808p</plasmid>
        <plasmid evidence="12">Plasmid EAL2_808p</plasmid>
    </source>
</reference>
<evidence type="ECO:0000313" key="10">
    <source>
        <dbReference type="EMBL" id="AHM57978.1"/>
    </source>
</evidence>
<dbReference type="Pfam" id="PF02371">
    <property type="entry name" value="Transposase_20"/>
    <property type="match status" value="1"/>
</dbReference>
<dbReference type="KEGG" id="eac:EAL2_c08370"/>
<proteinExistence type="predicted"/>
<dbReference type="AlphaFoldDB" id="W8UB61"/>
<feature type="domain" description="Transposase IS116/IS110/IS902 C-terminal" evidence="2">
    <location>
        <begin position="285"/>
        <end position="364"/>
    </location>
</feature>
<dbReference type="HOGENOM" id="CLU_036902_4_8_9"/>
<evidence type="ECO:0000313" key="6">
    <source>
        <dbReference type="EMBL" id="AHM56043.1"/>
    </source>
</evidence>
<dbReference type="GO" id="GO:0004803">
    <property type="term" value="F:transposase activity"/>
    <property type="evidence" value="ECO:0007669"/>
    <property type="project" value="InterPro"/>
</dbReference>
<dbReference type="GO" id="GO:0003677">
    <property type="term" value="F:DNA binding"/>
    <property type="evidence" value="ECO:0007669"/>
    <property type="project" value="InterPro"/>
</dbReference>
<evidence type="ECO:0000313" key="11">
    <source>
        <dbReference type="EMBL" id="AHM58026.1"/>
    </source>
</evidence>
<keyword evidence="11" id="KW-0614">Plasmid</keyword>
<dbReference type="KEGG" id="eac:EAL2_808p00160"/>
<dbReference type="EMBL" id="CP007453">
    <property type="protein sequence ID" value="AHM57523.1"/>
    <property type="molecule type" value="Genomic_DNA"/>
</dbReference>
<organism evidence="11 12">
    <name type="scientific">Peptoclostridium acidaminophilum DSM 3953</name>
    <dbReference type="NCBI Taxonomy" id="1286171"/>
    <lineage>
        <taxon>Bacteria</taxon>
        <taxon>Bacillati</taxon>
        <taxon>Bacillota</taxon>
        <taxon>Clostridia</taxon>
        <taxon>Peptostreptococcales</taxon>
        <taxon>Peptoclostridiaceae</taxon>
        <taxon>Peptoclostridium</taxon>
    </lineage>
</organism>
<name>W8UB61_PEPAC</name>
<evidence type="ECO:0000313" key="9">
    <source>
        <dbReference type="EMBL" id="AHM57523.1"/>
    </source>
</evidence>
<evidence type="ECO:0000313" key="5">
    <source>
        <dbReference type="EMBL" id="AHM55931.1"/>
    </source>
</evidence>
<dbReference type="KEGG" id="eac:EAL2_808p05230"/>
<dbReference type="eggNOG" id="COG3547">
    <property type="taxonomic scope" value="Bacteria"/>
</dbReference>
<dbReference type="NCBIfam" id="NF033542">
    <property type="entry name" value="transpos_IS110"/>
    <property type="match status" value="1"/>
</dbReference>
<dbReference type="EMBL" id="CP007452">
    <property type="protein sequence ID" value="AHM55931.1"/>
    <property type="molecule type" value="Genomic_DNA"/>
</dbReference>
<dbReference type="GO" id="GO:0006313">
    <property type="term" value="P:DNA transposition"/>
    <property type="evidence" value="ECO:0007669"/>
    <property type="project" value="InterPro"/>
</dbReference>
<evidence type="ECO:0000313" key="3">
    <source>
        <dbReference type="EMBL" id="AHM55405.1"/>
    </source>
</evidence>
<dbReference type="PANTHER" id="PTHR33055">
    <property type="entry name" value="TRANSPOSASE FOR INSERTION SEQUENCE ELEMENT IS1111A"/>
    <property type="match status" value="1"/>
</dbReference>
<dbReference type="KEGG" id="eac:EAL2_808p04750"/>
<evidence type="ECO:0000313" key="8">
    <source>
        <dbReference type="EMBL" id="AHM56358.1"/>
    </source>
</evidence>
<dbReference type="EMBL" id="CP007452">
    <property type="protein sequence ID" value="AHM56043.1"/>
    <property type="molecule type" value="Genomic_DNA"/>
</dbReference>
<dbReference type="InterPro" id="IPR003346">
    <property type="entry name" value="Transposase_20"/>
</dbReference>
<accession>W8UB61</accession>
<dbReference type="KEGG" id="eac:EAL2_c06290"/>
<dbReference type="Proteomes" id="UP000019591">
    <property type="component" value="Chromosome"/>
</dbReference>
<evidence type="ECO:0000259" key="1">
    <source>
        <dbReference type="Pfam" id="PF01548"/>
    </source>
</evidence>
<dbReference type="EMBL" id="CP007452">
    <property type="protein sequence ID" value="AHM56137.1"/>
    <property type="molecule type" value="Genomic_DNA"/>
</dbReference>
<dbReference type="Proteomes" id="UP000019591">
    <property type="component" value="Plasmid EAL2_808p"/>
</dbReference>
<evidence type="ECO:0000313" key="12">
    <source>
        <dbReference type="Proteomes" id="UP000019591"/>
    </source>
</evidence>
<dbReference type="EMBL" id="CP007453">
    <property type="protein sequence ID" value="AHM58026.1"/>
    <property type="molecule type" value="Genomic_DNA"/>
</dbReference>
<dbReference type="EMBL" id="CP007453">
    <property type="protein sequence ID" value="AHM57978.1"/>
    <property type="molecule type" value="Genomic_DNA"/>
</dbReference>
<keyword evidence="12" id="KW-1185">Reference proteome</keyword>
<evidence type="ECO:0000313" key="7">
    <source>
        <dbReference type="EMBL" id="AHM56137.1"/>
    </source>
</evidence>
<sequence>MSQFLNDFVVGIDVSSEFSVVAMIAPSGELIRKPFRIDHNPAGFNKLLEILKKEEERLKRKPIYFVESTGIFHLPLFFFLRSNDLKGFVLNPLCVHSTKNFDIRKVKNDNKDAEAIARLAKYQDVKFSMMPEPQILALRMMVREYYSRCDMLTEMKNRLCTDLYLLFPGFLDVFSNPFGKTALAVLSAYPSPKDVLNADPQQLLELISKSGRKGEKWSAKKALQLLETAQLSLSMPNEFALLDSKIRFHLDGIDSFKKCLNAIESQLHTIIDSSDFPDTARKHIELLDQMPGVGFISAVTLIAEINDFSLFKSPKAFTAFFGIDPSVNQSGKFTGDRNRISKRGTRIGRRVLFTMALSSIRTTRNGDSINPILRDYYLKKCVSKKKKVALIAVMHKLLHYIFAVLRDLKPFEFRSPQEHQAWRNNKLQTAPKHVA</sequence>
<dbReference type="PATRIC" id="fig|1286171.3.peg.1011"/>
<dbReference type="InterPro" id="IPR047650">
    <property type="entry name" value="Transpos_IS110"/>
</dbReference>
<evidence type="ECO:0000259" key="2">
    <source>
        <dbReference type="Pfam" id="PF02371"/>
    </source>
</evidence>
<gene>
    <name evidence="9" type="ORF">EAL2_808p00160</name>
    <name evidence="10" type="ORF">EAL2_808p04750</name>
    <name evidence="11" type="ORF">EAL2_808p05230</name>
    <name evidence="3" type="ORF">EAL2_c00430</name>
    <name evidence="4" type="ORF">EAL2_c03230</name>
    <name evidence="5" type="ORF">EAL2_c06290</name>
    <name evidence="6" type="ORF">EAL2_c07420</name>
    <name evidence="7" type="ORF">EAL2_c08370</name>
    <name evidence="8" type="ORF">EAL2_c10600</name>
</gene>